<dbReference type="EMBL" id="JAWDGP010007160">
    <property type="protein sequence ID" value="KAK3729069.1"/>
    <property type="molecule type" value="Genomic_DNA"/>
</dbReference>
<name>A0AAE1CQV4_9GAST</name>
<dbReference type="Proteomes" id="UP001283361">
    <property type="component" value="Unassembled WGS sequence"/>
</dbReference>
<comment type="caution">
    <text evidence="1">The sequence shown here is derived from an EMBL/GenBank/DDBJ whole genome shotgun (WGS) entry which is preliminary data.</text>
</comment>
<proteinExistence type="predicted"/>
<keyword evidence="2" id="KW-1185">Reference proteome</keyword>
<sequence>MRISGYGEEKRNRQRAALLIHSPNMDLKVHQNWRPDGAATNIPAGTGSLELANDRRPMHNVRHHVGKMAAVRRRGMGSWVRFFASLD</sequence>
<dbReference type="AlphaFoldDB" id="A0AAE1CQV4"/>
<evidence type="ECO:0000313" key="1">
    <source>
        <dbReference type="EMBL" id="KAK3729069.1"/>
    </source>
</evidence>
<organism evidence="1 2">
    <name type="scientific">Elysia crispata</name>
    <name type="common">lettuce slug</name>
    <dbReference type="NCBI Taxonomy" id="231223"/>
    <lineage>
        <taxon>Eukaryota</taxon>
        <taxon>Metazoa</taxon>
        <taxon>Spiralia</taxon>
        <taxon>Lophotrochozoa</taxon>
        <taxon>Mollusca</taxon>
        <taxon>Gastropoda</taxon>
        <taxon>Heterobranchia</taxon>
        <taxon>Euthyneura</taxon>
        <taxon>Panpulmonata</taxon>
        <taxon>Sacoglossa</taxon>
        <taxon>Placobranchoidea</taxon>
        <taxon>Plakobranchidae</taxon>
        <taxon>Elysia</taxon>
    </lineage>
</organism>
<gene>
    <name evidence="1" type="ORF">RRG08_005442</name>
</gene>
<reference evidence="1" key="1">
    <citation type="journal article" date="2023" name="G3 (Bethesda)">
        <title>A reference genome for the long-term kleptoplast-retaining sea slug Elysia crispata morphotype clarki.</title>
        <authorList>
            <person name="Eastman K.E."/>
            <person name="Pendleton A.L."/>
            <person name="Shaikh M.A."/>
            <person name="Suttiyut T."/>
            <person name="Ogas R."/>
            <person name="Tomko P."/>
            <person name="Gavelis G."/>
            <person name="Widhalm J.R."/>
            <person name="Wisecaver J.H."/>
        </authorList>
    </citation>
    <scope>NUCLEOTIDE SEQUENCE</scope>
    <source>
        <strain evidence="1">ECLA1</strain>
    </source>
</reference>
<accession>A0AAE1CQV4</accession>
<evidence type="ECO:0000313" key="2">
    <source>
        <dbReference type="Proteomes" id="UP001283361"/>
    </source>
</evidence>
<protein>
    <submittedName>
        <fullName evidence="1">Uncharacterized protein</fullName>
    </submittedName>
</protein>